<sequence length="311" mass="34115">MVKGTNGVARTTLPVGQHSFVVACDGYESEEGMVKLKASAPSNIQITLSKEATATQQSSVTQPTVAQQPVVQPTVANSDNITIPVKDGISIEMVRVEAGTFIMGATPEMKESGSEEMPAHQVTLTNDFYIGRYEVTQALWKAVMGNNPSYFKGINLPVEQVSMEDCQEFLSKLNIITGKNFRLPTEAEWEYAARGGKKSRGYQYSGSNNISAVAWYKKNSRGTTHPVGSKQANELGIYDMTGNVWELCQDWKGSYSSSPQVNPTGAVSGIGYVSRGGSQQHIAWYCRSLYRNIYFPGDHFMDHGLRLVLSE</sequence>
<dbReference type="GO" id="GO:0120147">
    <property type="term" value="F:formylglycine-generating oxidase activity"/>
    <property type="evidence" value="ECO:0007669"/>
    <property type="project" value="TreeGrafter"/>
</dbReference>
<evidence type="ECO:0000259" key="1">
    <source>
        <dbReference type="Pfam" id="PF03781"/>
    </source>
</evidence>
<dbReference type="PANTHER" id="PTHR23150:SF19">
    <property type="entry name" value="FORMYLGLYCINE-GENERATING ENZYME"/>
    <property type="match status" value="1"/>
</dbReference>
<dbReference type="AlphaFoldDB" id="G6B1E1"/>
<dbReference type="Pfam" id="PF03781">
    <property type="entry name" value="FGE-sulfatase"/>
    <property type="match status" value="1"/>
</dbReference>
<dbReference type="InterPro" id="IPR042095">
    <property type="entry name" value="SUMF_sf"/>
</dbReference>
<dbReference type="PATRIC" id="fig|1002367.3.peg.2186"/>
<accession>G6B1E1</accession>
<feature type="domain" description="Sulfatase-modifying factor enzyme-like" evidence="1">
    <location>
        <begin position="92"/>
        <end position="308"/>
    </location>
</feature>
<dbReference type="HOGENOM" id="CLU_012431_2_1_10"/>
<proteinExistence type="predicted"/>
<reference evidence="2 3" key="1">
    <citation type="submission" date="2011-08" db="EMBL/GenBank/DDBJ databases">
        <authorList>
            <person name="Weinstock G."/>
            <person name="Sodergren E."/>
            <person name="Clifton S."/>
            <person name="Fulton L."/>
            <person name="Fulton B."/>
            <person name="Courtney L."/>
            <person name="Fronick C."/>
            <person name="Harrison M."/>
            <person name="Strong C."/>
            <person name="Farmer C."/>
            <person name="Delahaunty K."/>
            <person name="Markovic C."/>
            <person name="Hall O."/>
            <person name="Minx P."/>
            <person name="Tomlinson C."/>
            <person name="Mitreva M."/>
            <person name="Hou S."/>
            <person name="Chen J."/>
            <person name="Wollam A."/>
            <person name="Pepin K.H."/>
            <person name="Johnson M."/>
            <person name="Bhonagiri V."/>
            <person name="Zhang X."/>
            <person name="Suruliraj S."/>
            <person name="Warren W."/>
            <person name="Chinwalla A."/>
            <person name="Mardis E.R."/>
            <person name="Wilson R.K."/>
        </authorList>
    </citation>
    <scope>NUCLEOTIDE SEQUENCE [LARGE SCALE GENOMIC DNA]</scope>
    <source>
        <strain evidence="2 3">DSM 18206</strain>
    </source>
</reference>
<protein>
    <recommendedName>
        <fullName evidence="1">Sulfatase-modifying factor enzyme-like domain-containing protein</fullName>
    </recommendedName>
</protein>
<dbReference type="InterPro" id="IPR005532">
    <property type="entry name" value="SUMF_dom"/>
</dbReference>
<gene>
    <name evidence="2" type="ORF">HMPREF0673_02712</name>
</gene>
<evidence type="ECO:0000313" key="3">
    <source>
        <dbReference type="Proteomes" id="UP000004407"/>
    </source>
</evidence>
<dbReference type="Proteomes" id="UP000004407">
    <property type="component" value="Unassembled WGS sequence"/>
</dbReference>
<dbReference type="eggNOG" id="COG1262">
    <property type="taxonomic scope" value="Bacteria"/>
</dbReference>
<organism evidence="2 3">
    <name type="scientific">Leyella stercorea DSM 18206</name>
    <dbReference type="NCBI Taxonomy" id="1002367"/>
    <lineage>
        <taxon>Bacteria</taxon>
        <taxon>Pseudomonadati</taxon>
        <taxon>Bacteroidota</taxon>
        <taxon>Bacteroidia</taxon>
        <taxon>Bacteroidales</taxon>
        <taxon>Prevotellaceae</taxon>
        <taxon>Leyella</taxon>
    </lineage>
</organism>
<name>G6B1E1_9BACT</name>
<evidence type="ECO:0000313" key="2">
    <source>
        <dbReference type="EMBL" id="EHJ36476.1"/>
    </source>
</evidence>
<dbReference type="RefSeq" id="WP_007902737.1">
    <property type="nucleotide sequence ID" value="NZ_JH379469.1"/>
</dbReference>
<dbReference type="Gene3D" id="3.90.1580.10">
    <property type="entry name" value="paralog of FGE (formylglycine-generating enzyme)"/>
    <property type="match status" value="1"/>
</dbReference>
<dbReference type="InterPro" id="IPR016187">
    <property type="entry name" value="CTDL_fold"/>
</dbReference>
<dbReference type="SUPFAM" id="SSF56436">
    <property type="entry name" value="C-type lectin-like"/>
    <property type="match status" value="1"/>
</dbReference>
<dbReference type="GeneID" id="78338448"/>
<dbReference type="PANTHER" id="PTHR23150">
    <property type="entry name" value="SULFATASE MODIFYING FACTOR 1, 2"/>
    <property type="match status" value="1"/>
</dbReference>
<dbReference type="EMBL" id="AFZZ01000242">
    <property type="protein sequence ID" value="EHJ36476.1"/>
    <property type="molecule type" value="Genomic_DNA"/>
</dbReference>
<dbReference type="PROSITE" id="PS51257">
    <property type="entry name" value="PROKAR_LIPOPROTEIN"/>
    <property type="match status" value="1"/>
</dbReference>
<comment type="caution">
    <text evidence="2">The sequence shown here is derived from an EMBL/GenBank/DDBJ whole genome shotgun (WGS) entry which is preliminary data.</text>
</comment>
<dbReference type="InterPro" id="IPR051043">
    <property type="entry name" value="Sulfatase_Mod_Factor_Kinase"/>
</dbReference>